<evidence type="ECO:0000256" key="2">
    <source>
        <dbReference type="ARBA" id="ARBA00012682"/>
    </source>
</evidence>
<dbReference type="GO" id="GO:0005737">
    <property type="term" value="C:cytoplasm"/>
    <property type="evidence" value="ECO:0007669"/>
    <property type="project" value="TreeGrafter"/>
</dbReference>
<dbReference type="OrthoDB" id="9803125at2"/>
<dbReference type="Gene3D" id="3.55.40.20">
    <property type="entry name" value="Iron/manganese superoxide dismutase, C-terminal domain"/>
    <property type="match status" value="1"/>
</dbReference>
<feature type="binding site" evidence="5">
    <location>
        <position position="165"/>
    </location>
    <ligand>
        <name>Mn(2+)</name>
        <dbReference type="ChEBI" id="CHEBI:29035"/>
    </ligand>
</feature>
<evidence type="ECO:0000313" key="10">
    <source>
        <dbReference type="Proteomes" id="UP000306888"/>
    </source>
</evidence>
<keyword evidence="10" id="KW-1185">Reference proteome</keyword>
<dbReference type="InterPro" id="IPR001189">
    <property type="entry name" value="Mn/Fe_SOD"/>
</dbReference>
<dbReference type="PROSITE" id="PS00088">
    <property type="entry name" value="SOD_MN"/>
    <property type="match status" value="1"/>
</dbReference>
<evidence type="ECO:0000259" key="7">
    <source>
        <dbReference type="Pfam" id="PF00081"/>
    </source>
</evidence>
<dbReference type="InterPro" id="IPR019832">
    <property type="entry name" value="Mn/Fe_SOD_C"/>
</dbReference>
<comment type="caution">
    <text evidence="9">The sequence shown here is derived from an EMBL/GenBank/DDBJ whole genome shotgun (WGS) entry which is preliminary data.</text>
</comment>
<gene>
    <name evidence="9" type="ORF">E5347_08220</name>
</gene>
<evidence type="ECO:0000256" key="5">
    <source>
        <dbReference type="PIRSR" id="PIRSR000349-1"/>
    </source>
</evidence>
<dbReference type="FunFam" id="3.55.40.20:FF:000004">
    <property type="entry name" value="Superoxide dismutase [Fe]"/>
    <property type="match status" value="1"/>
</dbReference>
<dbReference type="SUPFAM" id="SSF46609">
    <property type="entry name" value="Fe,Mn superoxide dismutase (SOD), N-terminal domain"/>
    <property type="match status" value="1"/>
</dbReference>
<dbReference type="Proteomes" id="UP000306888">
    <property type="component" value="Unassembled WGS sequence"/>
</dbReference>
<dbReference type="PANTHER" id="PTHR43595:SF2">
    <property type="entry name" value="SMALL RIBOSOMAL SUBUNIT PROTEIN MS42"/>
    <property type="match status" value="1"/>
</dbReference>
<feature type="domain" description="Manganese/iron superoxide dismutase C-terminal" evidence="8">
    <location>
        <begin position="97"/>
        <end position="196"/>
    </location>
</feature>
<sequence length="205" mass="23576">MYNKIELPFEYNALEPYIDEETVKTHYGKHLQTYETNLNKALEGYEEYTKGKTLDQLIKNLADLPEEIRTAVVNNGGGVSNHNLYFSILSPNAKKSPEGKFLEEINKTFGSLENLKEELTNAAISQFGSGYAFLVKDKDSKLSIVKRVNQNSPVMDDLIPILTIDVWEHAYYLKYKNLRADYVKNIWNVIDWGKVQGLYEDCHNI</sequence>
<comment type="catalytic activity">
    <reaction evidence="6">
        <text>2 superoxide + 2 H(+) = H2O2 + O2</text>
        <dbReference type="Rhea" id="RHEA:20696"/>
        <dbReference type="ChEBI" id="CHEBI:15378"/>
        <dbReference type="ChEBI" id="CHEBI:15379"/>
        <dbReference type="ChEBI" id="CHEBI:16240"/>
        <dbReference type="ChEBI" id="CHEBI:18421"/>
        <dbReference type="EC" id="1.15.1.1"/>
    </reaction>
</comment>
<organism evidence="9 10">
    <name type="scientific">Clostridium sartagoforme</name>
    <dbReference type="NCBI Taxonomy" id="84031"/>
    <lineage>
        <taxon>Bacteria</taxon>
        <taxon>Bacillati</taxon>
        <taxon>Bacillota</taxon>
        <taxon>Clostridia</taxon>
        <taxon>Eubacteriales</taxon>
        <taxon>Clostridiaceae</taxon>
        <taxon>Clostridium</taxon>
    </lineage>
</organism>
<evidence type="ECO:0000256" key="1">
    <source>
        <dbReference type="ARBA" id="ARBA00008714"/>
    </source>
</evidence>
<name>A0A4S2DNY2_9CLOT</name>
<evidence type="ECO:0000256" key="6">
    <source>
        <dbReference type="RuleBase" id="RU000414"/>
    </source>
</evidence>
<feature type="domain" description="Manganese/iron superoxide dismutase N-terminal" evidence="7">
    <location>
        <begin position="2"/>
        <end position="90"/>
    </location>
</feature>
<dbReference type="Gene3D" id="1.10.287.990">
    <property type="entry name" value="Fe,Mn superoxide dismutase (SOD) domain"/>
    <property type="match status" value="1"/>
</dbReference>
<accession>A0A4S2DNY2</accession>
<comment type="similarity">
    <text evidence="1 6">Belongs to the iron/manganese superoxide dismutase family.</text>
</comment>
<dbReference type="PRINTS" id="PR01703">
    <property type="entry name" value="MNSODISMTASE"/>
</dbReference>
<keyword evidence="3 5" id="KW-0479">Metal-binding</keyword>
<feature type="binding site" evidence="5">
    <location>
        <position position="26"/>
    </location>
    <ligand>
        <name>Mn(2+)</name>
        <dbReference type="ChEBI" id="CHEBI:29035"/>
    </ligand>
</feature>
<dbReference type="Pfam" id="PF00081">
    <property type="entry name" value="Sod_Fe_N"/>
    <property type="match status" value="1"/>
</dbReference>
<dbReference type="GO" id="GO:0046872">
    <property type="term" value="F:metal ion binding"/>
    <property type="evidence" value="ECO:0007669"/>
    <property type="project" value="UniProtKB-KW"/>
</dbReference>
<dbReference type="InterPro" id="IPR036314">
    <property type="entry name" value="SOD_C_sf"/>
</dbReference>
<reference evidence="9 10" key="1">
    <citation type="submission" date="2019-04" db="EMBL/GenBank/DDBJ databases">
        <title>Microbes associate with the intestines of laboratory mice.</title>
        <authorList>
            <person name="Navarre W."/>
            <person name="Wong E."/>
            <person name="Huang K."/>
            <person name="Tropini C."/>
            <person name="Ng K."/>
            <person name="Yu B."/>
        </authorList>
    </citation>
    <scope>NUCLEOTIDE SEQUENCE [LARGE SCALE GENOMIC DNA]</scope>
    <source>
        <strain evidence="9 10">NM50_B9-20</strain>
    </source>
</reference>
<feature type="binding site" evidence="5">
    <location>
        <position position="169"/>
    </location>
    <ligand>
        <name>Mn(2+)</name>
        <dbReference type="ChEBI" id="CHEBI:29035"/>
    </ligand>
</feature>
<dbReference type="SUPFAM" id="SSF54719">
    <property type="entry name" value="Fe,Mn superoxide dismutase (SOD), C-terminal domain"/>
    <property type="match status" value="1"/>
</dbReference>
<dbReference type="InterPro" id="IPR019833">
    <property type="entry name" value="Mn/Fe_SOD_BS"/>
</dbReference>
<keyword evidence="4 6" id="KW-0560">Oxidoreductase</keyword>
<dbReference type="AlphaFoldDB" id="A0A4S2DNY2"/>
<dbReference type="InterPro" id="IPR036324">
    <property type="entry name" value="Mn/Fe_SOD_N_sf"/>
</dbReference>
<dbReference type="RefSeq" id="WP_136006276.1">
    <property type="nucleotide sequence ID" value="NZ_SRYR01000002.1"/>
</dbReference>
<dbReference type="PIRSF" id="PIRSF000349">
    <property type="entry name" value="SODismutase"/>
    <property type="match status" value="1"/>
</dbReference>
<dbReference type="PANTHER" id="PTHR43595">
    <property type="entry name" value="37S RIBOSOMAL PROTEIN S26, MITOCHONDRIAL"/>
    <property type="match status" value="1"/>
</dbReference>
<dbReference type="InterPro" id="IPR019831">
    <property type="entry name" value="Mn/Fe_SOD_N"/>
</dbReference>
<evidence type="ECO:0000256" key="3">
    <source>
        <dbReference type="ARBA" id="ARBA00022723"/>
    </source>
</evidence>
<dbReference type="EC" id="1.15.1.1" evidence="2 6"/>
<evidence type="ECO:0000313" key="9">
    <source>
        <dbReference type="EMBL" id="TGY42784.1"/>
    </source>
</evidence>
<feature type="binding site" evidence="5">
    <location>
        <position position="82"/>
    </location>
    <ligand>
        <name>Mn(2+)</name>
        <dbReference type="ChEBI" id="CHEBI:29035"/>
    </ligand>
</feature>
<evidence type="ECO:0000259" key="8">
    <source>
        <dbReference type="Pfam" id="PF02777"/>
    </source>
</evidence>
<dbReference type="Pfam" id="PF02777">
    <property type="entry name" value="Sod_Fe_C"/>
    <property type="match status" value="1"/>
</dbReference>
<evidence type="ECO:0000256" key="4">
    <source>
        <dbReference type="ARBA" id="ARBA00023002"/>
    </source>
</evidence>
<protein>
    <recommendedName>
        <fullName evidence="2 6">Superoxide dismutase</fullName>
        <ecNumber evidence="2 6">1.15.1.1</ecNumber>
    </recommendedName>
</protein>
<dbReference type="EMBL" id="SRYR01000002">
    <property type="protein sequence ID" value="TGY42784.1"/>
    <property type="molecule type" value="Genomic_DNA"/>
</dbReference>
<proteinExistence type="inferred from homology"/>
<comment type="function">
    <text evidence="6">Destroys radicals which are normally produced within the cells and which are toxic to biological systems.</text>
</comment>
<dbReference type="GO" id="GO:0004784">
    <property type="term" value="F:superoxide dismutase activity"/>
    <property type="evidence" value="ECO:0007669"/>
    <property type="project" value="UniProtKB-EC"/>
</dbReference>